<gene>
    <name evidence="2" type="ORF">D3880_17755</name>
</gene>
<dbReference type="Proteomes" id="UP000265560">
    <property type="component" value="Chromosome"/>
</dbReference>
<dbReference type="Pfam" id="PF06980">
    <property type="entry name" value="DUF1302"/>
    <property type="match status" value="1"/>
</dbReference>
<dbReference type="KEGG" id="pcav:D3880_17755"/>
<evidence type="ECO:0000313" key="2">
    <source>
        <dbReference type="EMBL" id="AYC34091.1"/>
    </source>
</evidence>
<dbReference type="AlphaFoldDB" id="A0A385Z5X3"/>
<organism evidence="2 3">
    <name type="scientific">Pseudomonas cavernae</name>
    <dbReference type="NCBI Taxonomy" id="2320867"/>
    <lineage>
        <taxon>Bacteria</taxon>
        <taxon>Pseudomonadati</taxon>
        <taxon>Pseudomonadota</taxon>
        <taxon>Gammaproteobacteria</taxon>
        <taxon>Pseudomonadales</taxon>
        <taxon>Pseudomonadaceae</taxon>
        <taxon>Pseudomonas</taxon>
    </lineage>
</organism>
<reference evidence="3" key="1">
    <citation type="submission" date="2018-09" db="EMBL/GenBank/DDBJ databases">
        <authorList>
            <person name="Zhu H."/>
        </authorList>
    </citation>
    <scope>NUCLEOTIDE SEQUENCE [LARGE SCALE GENOMIC DNA]</scope>
    <source>
        <strain evidence="3">K2W31S-8</strain>
    </source>
</reference>
<dbReference type="OrthoDB" id="7000272at2"/>
<dbReference type="InterPro" id="IPR010727">
    <property type="entry name" value="DUF1302"/>
</dbReference>
<feature type="chain" id="PRO_5017215460" evidence="1">
    <location>
        <begin position="30"/>
        <end position="647"/>
    </location>
</feature>
<keyword evidence="1" id="KW-0732">Signal</keyword>
<sequence>MTRRTMRGVFRPHLLAAAVALGVSAQAYAVSFNIGEIEGSFDSSLSVGASWAVRGPDPDFISSGNVLGMRGESATRTADDNRENFKKGETFSKIFKGLHDLELKYGDSGVFVRGKYWYDFELKDEDRLFYDIDDSGRDRMAKSSGTQLLDAFVYHNYQIGELPGNVRLGKQVVSWGESTFIGNSINSINPIDVAALRRPGAEIKEGLIPVNMFYLSQNLTENLSAEAFYQIEWDHTVIDNCGTFFGNDALPAGCLDRLVVAGPDFAPGDPRANSIATPVVVAGRNIGDAAALAAGRTNAYIPRIEDNDARDGGQFGVALRWFVPELNDTEFGAYALNYHSRSPYLSFKQTTVAPITPAQVGGTPAAIRAAVVGQNQIERVRNARYFIDYPEDIRLYGLSFATNLEGTALGGEVSYRPNMPLQINTADLNLAAIRQTNTVNFAQQVSPVFVSGETQSVAGGDLPGYKRMPVVQAQMTATQFIDQIWGASRLTLVGEVGYNHINGLGSADGTDVRFGRSPIFGAGALVNNGTSVCVGTNPGTPQASNPQQECNDKGFYTSSSWGYRARAILNYSNVFAGINLSPSLAWSHDVDGNGPNFEEGLKAVSLGLDADYANTYTTSLSYTDFFGGEFNTNGDRDFVALSFGVNF</sequence>
<name>A0A385Z5X3_9PSED</name>
<proteinExistence type="predicted"/>
<protein>
    <submittedName>
        <fullName evidence="2">DUF1302 domain-containing protein</fullName>
    </submittedName>
</protein>
<dbReference type="RefSeq" id="WP_119894745.1">
    <property type="nucleotide sequence ID" value="NZ_CP032419.1"/>
</dbReference>
<accession>A0A385Z5X3</accession>
<keyword evidence="3" id="KW-1185">Reference proteome</keyword>
<evidence type="ECO:0000256" key="1">
    <source>
        <dbReference type="SAM" id="SignalP"/>
    </source>
</evidence>
<dbReference type="EMBL" id="CP032419">
    <property type="protein sequence ID" value="AYC34091.1"/>
    <property type="molecule type" value="Genomic_DNA"/>
</dbReference>
<evidence type="ECO:0000313" key="3">
    <source>
        <dbReference type="Proteomes" id="UP000265560"/>
    </source>
</evidence>
<feature type="signal peptide" evidence="1">
    <location>
        <begin position="1"/>
        <end position="29"/>
    </location>
</feature>